<dbReference type="EMBL" id="LT629695">
    <property type="protein sequence ID" value="SDH85979.1"/>
    <property type="molecule type" value="Genomic_DNA"/>
</dbReference>
<name>A0A1G8FV12_9MICO</name>
<keyword evidence="1" id="KW-1133">Transmembrane helix</keyword>
<evidence type="ECO:0000313" key="3">
    <source>
        <dbReference type="Proteomes" id="UP000198822"/>
    </source>
</evidence>
<keyword evidence="3" id="KW-1185">Reference proteome</keyword>
<proteinExistence type="predicted"/>
<gene>
    <name evidence="2" type="ORF">SAMN04489720_2629</name>
</gene>
<evidence type="ECO:0000256" key="1">
    <source>
        <dbReference type="SAM" id="Phobius"/>
    </source>
</evidence>
<accession>A0A1G8FV12</accession>
<evidence type="ECO:0000313" key="2">
    <source>
        <dbReference type="EMBL" id="SDH85979.1"/>
    </source>
</evidence>
<keyword evidence="1" id="KW-0812">Transmembrane</keyword>
<keyword evidence="1" id="KW-0472">Membrane</keyword>
<sequence length="149" mass="15328">MDTAPAPASRLRPSWGLGVALGAFALVRPLARTLESQLGADAGPVLAIGLTIVVTLVWIVVVGLTRAPAIPTLMLAGVTYAVLAIVASAILSPVLTGTLQGPIANPITIVPMLLMNAVWGLVAGALALLVQRMRRPRASQGRVVTPMGR</sequence>
<reference evidence="3" key="1">
    <citation type="submission" date="2016-10" db="EMBL/GenBank/DDBJ databases">
        <authorList>
            <person name="Varghese N."/>
            <person name="Submissions S."/>
        </authorList>
    </citation>
    <scope>NUCLEOTIDE SEQUENCE [LARGE SCALE GENOMIC DNA]</scope>
    <source>
        <strain evidence="3">DSM 22002</strain>
    </source>
</reference>
<dbReference type="RefSeq" id="WP_092505680.1">
    <property type="nucleotide sequence ID" value="NZ_LT629695.1"/>
</dbReference>
<feature type="transmembrane region" description="Helical" evidence="1">
    <location>
        <begin position="107"/>
        <end position="130"/>
    </location>
</feature>
<dbReference type="STRING" id="399736.SAMN04489720_2629"/>
<feature type="transmembrane region" description="Helical" evidence="1">
    <location>
        <begin position="72"/>
        <end position="95"/>
    </location>
</feature>
<dbReference type="OrthoDB" id="2898516at2"/>
<dbReference type="Proteomes" id="UP000198822">
    <property type="component" value="Chromosome I"/>
</dbReference>
<feature type="transmembrane region" description="Helical" evidence="1">
    <location>
        <begin position="43"/>
        <end position="65"/>
    </location>
</feature>
<dbReference type="AlphaFoldDB" id="A0A1G8FV12"/>
<organism evidence="2 3">
    <name type="scientific">Agrococcus jejuensis</name>
    <dbReference type="NCBI Taxonomy" id="399736"/>
    <lineage>
        <taxon>Bacteria</taxon>
        <taxon>Bacillati</taxon>
        <taxon>Actinomycetota</taxon>
        <taxon>Actinomycetes</taxon>
        <taxon>Micrococcales</taxon>
        <taxon>Microbacteriaceae</taxon>
        <taxon>Agrococcus</taxon>
    </lineage>
</organism>
<protein>
    <submittedName>
        <fullName evidence="2">Uncharacterized protein</fullName>
    </submittedName>
</protein>